<dbReference type="InterPro" id="IPR047324">
    <property type="entry name" value="LbH_gamma_CA-like"/>
</dbReference>
<dbReference type="SUPFAM" id="SSF51161">
    <property type="entry name" value="Trimeric LpxA-like enzymes"/>
    <property type="match status" value="1"/>
</dbReference>
<keyword evidence="2" id="KW-1185">Reference proteome</keyword>
<name>A0ABT9NUV6_9ACTN</name>
<sequence>MNLVEFEGKRPQIHPDAWVAPTATLIGDVRVEAGASVWYGVVIRADICTIVIAEGTNVQDGTIMHAKGGQTLVVGPNSTVGHGCVIHGLRVGERTLIGNGAVLSDDVEVSPGSVVGAGALVPPGMVVPPDVVVAGVPAKVRGPVEPDTWPAILLEYNAKFYVELSDRYGSSARVLEDAEVEASVRSDIEAYTPHPFSES</sequence>
<dbReference type="InterPro" id="IPR011004">
    <property type="entry name" value="Trimer_LpxA-like_sf"/>
</dbReference>
<evidence type="ECO:0000313" key="2">
    <source>
        <dbReference type="Proteomes" id="UP001240447"/>
    </source>
</evidence>
<dbReference type="PANTHER" id="PTHR13061">
    <property type="entry name" value="DYNACTIN SUBUNIT P25"/>
    <property type="match status" value="1"/>
</dbReference>
<organism evidence="1 2">
    <name type="scientific">Nocardioides massiliensis</name>
    <dbReference type="NCBI Taxonomy" id="1325935"/>
    <lineage>
        <taxon>Bacteria</taxon>
        <taxon>Bacillati</taxon>
        <taxon>Actinomycetota</taxon>
        <taxon>Actinomycetes</taxon>
        <taxon>Propionibacteriales</taxon>
        <taxon>Nocardioidaceae</taxon>
        <taxon>Nocardioides</taxon>
    </lineage>
</organism>
<dbReference type="EMBL" id="JAUSQM010000001">
    <property type="protein sequence ID" value="MDP9824216.1"/>
    <property type="molecule type" value="Genomic_DNA"/>
</dbReference>
<dbReference type="RefSeq" id="WP_181641842.1">
    <property type="nucleotide sequence ID" value="NZ_CCXJ01000237.1"/>
</dbReference>
<proteinExistence type="predicted"/>
<comment type="caution">
    <text evidence="1">The sequence shown here is derived from an EMBL/GenBank/DDBJ whole genome shotgun (WGS) entry which is preliminary data.</text>
</comment>
<dbReference type="Gene3D" id="2.160.10.10">
    <property type="entry name" value="Hexapeptide repeat proteins"/>
    <property type="match status" value="1"/>
</dbReference>
<reference evidence="1 2" key="1">
    <citation type="submission" date="2023-07" db="EMBL/GenBank/DDBJ databases">
        <title>Sequencing the genomes of 1000 actinobacteria strains.</title>
        <authorList>
            <person name="Klenk H.-P."/>
        </authorList>
    </citation>
    <scope>NUCLEOTIDE SEQUENCE [LARGE SCALE GENOMIC DNA]</scope>
    <source>
        <strain evidence="1 2">GD13</strain>
    </source>
</reference>
<dbReference type="PANTHER" id="PTHR13061:SF29">
    <property type="entry name" value="GAMMA CARBONIC ANHYDRASE-LIKE 1, MITOCHONDRIAL-RELATED"/>
    <property type="match status" value="1"/>
</dbReference>
<gene>
    <name evidence="1" type="ORF">J2S59_004025</name>
</gene>
<protein>
    <submittedName>
        <fullName evidence="1">Carbonic anhydrase/acetyltransferase-like protein (Isoleucine patch superfamily)</fullName>
    </submittedName>
</protein>
<accession>A0ABT9NUV6</accession>
<dbReference type="Proteomes" id="UP001240447">
    <property type="component" value="Unassembled WGS sequence"/>
</dbReference>
<evidence type="ECO:0000313" key="1">
    <source>
        <dbReference type="EMBL" id="MDP9824216.1"/>
    </source>
</evidence>
<dbReference type="CDD" id="cd04645">
    <property type="entry name" value="LbH_gamma_CA_like"/>
    <property type="match status" value="1"/>
</dbReference>
<dbReference type="InterPro" id="IPR050484">
    <property type="entry name" value="Transf_Hexapept/Carb_Anhydrase"/>
</dbReference>